<dbReference type="EMBL" id="MHQB01000020">
    <property type="protein sequence ID" value="OGZ94115.1"/>
    <property type="molecule type" value="Genomic_DNA"/>
</dbReference>
<evidence type="ECO:0008006" key="3">
    <source>
        <dbReference type="Google" id="ProtNLM"/>
    </source>
</evidence>
<evidence type="ECO:0000313" key="2">
    <source>
        <dbReference type="Proteomes" id="UP000177392"/>
    </source>
</evidence>
<evidence type="ECO:0000313" key="1">
    <source>
        <dbReference type="EMBL" id="OGZ94115.1"/>
    </source>
</evidence>
<dbReference type="AlphaFoldDB" id="A0A1G2K405"/>
<dbReference type="Proteomes" id="UP000177392">
    <property type="component" value="Unassembled WGS sequence"/>
</dbReference>
<comment type="caution">
    <text evidence="1">The sequence shown here is derived from an EMBL/GenBank/DDBJ whole genome shotgun (WGS) entry which is preliminary data.</text>
</comment>
<name>A0A1G2K405_9BACT</name>
<protein>
    <recommendedName>
        <fullName evidence="3">Homing endonuclease LAGLIDADG domain-containing protein</fullName>
    </recommendedName>
</protein>
<proteinExistence type="predicted"/>
<accession>A0A1G2K405</accession>
<sequence length="98" mass="11092">MTTKHGLTYPKKSHRKTVIIPKRSSQLAEFFGAMLGDGGINNPWQANITLNALADREYAVHVVRLCVHLFEVFPAIRKRKTREALIHAQNSPTAWLRG</sequence>
<organism evidence="1 2">
    <name type="scientific">Candidatus Sungbacteria bacterium GWC2_49_10</name>
    <dbReference type="NCBI Taxonomy" id="1802263"/>
    <lineage>
        <taxon>Bacteria</taxon>
        <taxon>Candidatus Sungiibacteriota</taxon>
    </lineage>
</organism>
<gene>
    <name evidence="1" type="ORF">A2131_01915</name>
</gene>
<reference evidence="1 2" key="1">
    <citation type="journal article" date="2016" name="Nat. Commun.">
        <title>Thousands of microbial genomes shed light on interconnected biogeochemical processes in an aquifer system.</title>
        <authorList>
            <person name="Anantharaman K."/>
            <person name="Brown C.T."/>
            <person name="Hug L.A."/>
            <person name="Sharon I."/>
            <person name="Castelle C.J."/>
            <person name="Probst A.J."/>
            <person name="Thomas B.C."/>
            <person name="Singh A."/>
            <person name="Wilkins M.J."/>
            <person name="Karaoz U."/>
            <person name="Brodie E.L."/>
            <person name="Williams K.H."/>
            <person name="Hubbard S.S."/>
            <person name="Banfield J.F."/>
        </authorList>
    </citation>
    <scope>NUCLEOTIDE SEQUENCE [LARGE SCALE GENOMIC DNA]</scope>
</reference>